<evidence type="ECO:0000256" key="1">
    <source>
        <dbReference type="SAM" id="MobiDB-lite"/>
    </source>
</evidence>
<feature type="transmembrane region" description="Helical" evidence="2">
    <location>
        <begin position="31"/>
        <end position="57"/>
    </location>
</feature>
<accession>A0AA40C870</accession>
<evidence type="ECO:0000313" key="4">
    <source>
        <dbReference type="Proteomes" id="UP001174934"/>
    </source>
</evidence>
<comment type="caution">
    <text evidence="3">The sequence shown here is derived from an EMBL/GenBank/DDBJ whole genome shotgun (WGS) entry which is preliminary data.</text>
</comment>
<feature type="compositionally biased region" description="Low complexity" evidence="1">
    <location>
        <begin position="86"/>
        <end position="95"/>
    </location>
</feature>
<reference evidence="3" key="1">
    <citation type="submission" date="2023-06" db="EMBL/GenBank/DDBJ databases">
        <title>Genome-scale phylogeny and comparative genomics of the fungal order Sordariales.</title>
        <authorList>
            <consortium name="Lawrence Berkeley National Laboratory"/>
            <person name="Hensen N."/>
            <person name="Bonometti L."/>
            <person name="Westerberg I."/>
            <person name="Brannstrom I.O."/>
            <person name="Guillou S."/>
            <person name="Cros-Aarteil S."/>
            <person name="Calhoun S."/>
            <person name="Haridas S."/>
            <person name="Kuo A."/>
            <person name="Mondo S."/>
            <person name="Pangilinan J."/>
            <person name="Riley R."/>
            <person name="LaButti K."/>
            <person name="Andreopoulos B."/>
            <person name="Lipzen A."/>
            <person name="Chen C."/>
            <person name="Yanf M."/>
            <person name="Daum C."/>
            <person name="Ng V."/>
            <person name="Clum A."/>
            <person name="Steindorff A."/>
            <person name="Ohm R."/>
            <person name="Martin F."/>
            <person name="Silar P."/>
            <person name="Natvig D."/>
            <person name="Lalanne C."/>
            <person name="Gautier V."/>
            <person name="Ament-velasquez S.L."/>
            <person name="Kruys A."/>
            <person name="Hutchinson M.I."/>
            <person name="Powell A.J."/>
            <person name="Barry K."/>
            <person name="Miller A.N."/>
            <person name="Grigoriev I.V."/>
            <person name="Debuchy R."/>
            <person name="Gladieux P."/>
            <person name="Thoren M.H."/>
            <person name="Johannesson H."/>
        </authorList>
    </citation>
    <scope>NUCLEOTIDE SEQUENCE</scope>
    <source>
        <strain evidence="3">SMH3391-2</strain>
    </source>
</reference>
<protein>
    <submittedName>
        <fullName evidence="3">Uncharacterized protein</fullName>
    </submittedName>
</protein>
<feature type="compositionally biased region" description="Basic and acidic residues" evidence="1">
    <location>
        <begin position="179"/>
        <end position="188"/>
    </location>
</feature>
<dbReference type="Proteomes" id="UP001174934">
    <property type="component" value="Unassembled WGS sequence"/>
</dbReference>
<feature type="region of interest" description="Disordered" evidence="1">
    <location>
        <begin position="168"/>
        <end position="188"/>
    </location>
</feature>
<keyword evidence="2" id="KW-1133">Transmembrane helix</keyword>
<keyword evidence="4" id="KW-1185">Reference proteome</keyword>
<keyword evidence="2" id="KW-0472">Membrane</keyword>
<proteinExistence type="predicted"/>
<dbReference type="AlphaFoldDB" id="A0AA40C870"/>
<feature type="region of interest" description="Disordered" evidence="1">
    <location>
        <begin position="86"/>
        <end position="149"/>
    </location>
</feature>
<dbReference type="EMBL" id="JAULSR010000002">
    <property type="protein sequence ID" value="KAK0628174.1"/>
    <property type="molecule type" value="Genomic_DNA"/>
</dbReference>
<gene>
    <name evidence="3" type="ORF">B0T17DRAFT_614129</name>
</gene>
<sequence length="188" mass="20173">MSGYANGGDAHWNQTSTNTASWLGDGTRSSAALTGGGIAVIVLTMLAFFLLVFAVFYCRRLRARRDIDMQNKARESSSNLPLAMTAAAAARTTRPPGGGGEEEGREGESIELKEAAAAPSKSAAGGGGSGSATNHPHQPDVQIPPRAFDAGWERKPALWHYIHWRDPYNNPVRKVKPLGRADENPFRT</sequence>
<name>A0AA40C870_9PEZI</name>
<keyword evidence="2" id="KW-0812">Transmembrane</keyword>
<evidence type="ECO:0000313" key="3">
    <source>
        <dbReference type="EMBL" id="KAK0628174.1"/>
    </source>
</evidence>
<evidence type="ECO:0000256" key="2">
    <source>
        <dbReference type="SAM" id="Phobius"/>
    </source>
</evidence>
<organism evidence="3 4">
    <name type="scientific">Bombardia bombarda</name>
    <dbReference type="NCBI Taxonomy" id="252184"/>
    <lineage>
        <taxon>Eukaryota</taxon>
        <taxon>Fungi</taxon>
        <taxon>Dikarya</taxon>
        <taxon>Ascomycota</taxon>
        <taxon>Pezizomycotina</taxon>
        <taxon>Sordariomycetes</taxon>
        <taxon>Sordariomycetidae</taxon>
        <taxon>Sordariales</taxon>
        <taxon>Lasiosphaeriaceae</taxon>
        <taxon>Bombardia</taxon>
    </lineage>
</organism>